<organism evidence="1 2">
    <name type="scientific">Streblomastix strix</name>
    <dbReference type="NCBI Taxonomy" id="222440"/>
    <lineage>
        <taxon>Eukaryota</taxon>
        <taxon>Metamonada</taxon>
        <taxon>Preaxostyla</taxon>
        <taxon>Oxymonadida</taxon>
        <taxon>Streblomastigidae</taxon>
        <taxon>Streblomastix</taxon>
    </lineage>
</organism>
<reference evidence="1 2" key="1">
    <citation type="submission" date="2019-03" db="EMBL/GenBank/DDBJ databases">
        <title>Single cell metagenomics reveals metabolic interactions within the superorganism composed of flagellate Streblomastix strix and complex community of Bacteroidetes bacteria on its surface.</title>
        <authorList>
            <person name="Treitli S.C."/>
            <person name="Kolisko M."/>
            <person name="Husnik F."/>
            <person name="Keeling P."/>
            <person name="Hampl V."/>
        </authorList>
    </citation>
    <scope>NUCLEOTIDE SEQUENCE [LARGE SCALE GENOMIC DNA]</scope>
    <source>
        <strain evidence="1">ST1C</strain>
    </source>
</reference>
<sequence length="250" mass="28723">MDIQKIVLKDLTDFTGNDDEKQLSDIRNQLDSLRFKFLSNFTHISAEIYSPQLIPSLINLLKYKAGEYINIKNKGLASQIRNNSKQCLELIQRCGDIQEQVQLCDSGLAISLSVVIGIAGGSCIEEQFEVFNLLQLLNNFIYILKNGKQKDDYHEEYPNFICKPEMTRTVEEQIEFEGGNEEVEALIYNKEGYYGNVKIYAKLTKETIQLIQCNYHMDIISISRNSSTDNIYNNIENNIEDNIEDESSTF</sequence>
<name>A0A5J4WS35_9EUKA</name>
<evidence type="ECO:0000313" key="2">
    <source>
        <dbReference type="Proteomes" id="UP000324800"/>
    </source>
</evidence>
<dbReference type="EMBL" id="SNRW01001114">
    <property type="protein sequence ID" value="KAA6397728.1"/>
    <property type="molecule type" value="Genomic_DNA"/>
</dbReference>
<protein>
    <submittedName>
        <fullName evidence="1">Uncharacterized protein</fullName>
    </submittedName>
</protein>
<proteinExistence type="predicted"/>
<comment type="caution">
    <text evidence="1">The sequence shown here is derived from an EMBL/GenBank/DDBJ whole genome shotgun (WGS) entry which is preliminary data.</text>
</comment>
<gene>
    <name evidence="1" type="ORF">EZS28_006746</name>
</gene>
<accession>A0A5J4WS35</accession>
<dbReference type="Proteomes" id="UP000324800">
    <property type="component" value="Unassembled WGS sequence"/>
</dbReference>
<dbReference type="AlphaFoldDB" id="A0A5J4WS35"/>
<evidence type="ECO:0000313" key="1">
    <source>
        <dbReference type="EMBL" id="KAA6397728.1"/>
    </source>
</evidence>